<feature type="domain" description="Tyrosine specific protein phosphatases" evidence="2">
    <location>
        <begin position="185"/>
        <end position="256"/>
    </location>
</feature>
<feature type="domain" description="Tyrosine-protein phosphatase" evidence="1">
    <location>
        <begin position="23"/>
        <end position="265"/>
    </location>
</feature>
<dbReference type="InterPro" id="IPR016130">
    <property type="entry name" value="Tyr_Pase_AS"/>
</dbReference>
<sequence>MSFEGLYAVDWCYEILNHGVYSLASDYCTFLKNQINNEATFENFNDSQNKEKIRYNDVKMNDQFRVKIKKEGNSTDFIHANYISTPFMKDKFIATQGPLLTTRKDFWKMIIENNVETIVMLCGKITFNNITIKCLEIGPISDKCKEVTKTFLEINYENKNEFMIHFICHYSWTNWPDRSVPKDIKPLILILDSVRHHTTPIVVHCSAGIGRTGCLIAIEHYLEKVISNKKLDNGISYINFLRTMRQHAIQTEKQYVFIHYCILKVVIGNFKDLLSTDVKELFEKFEKDYETFI</sequence>
<gene>
    <name evidence="3 5 6" type="ORF">SRAE_2000009100</name>
</gene>
<dbReference type="RefSeq" id="XP_024504611.1">
    <property type="nucleotide sequence ID" value="XM_024650878.1"/>
</dbReference>
<dbReference type="SMART" id="SM00194">
    <property type="entry name" value="PTPc"/>
    <property type="match status" value="1"/>
</dbReference>
<dbReference type="InterPro" id="IPR052782">
    <property type="entry name" value="Oocyte-zygote_transition_reg"/>
</dbReference>
<evidence type="ECO:0000313" key="4">
    <source>
        <dbReference type="Proteomes" id="UP000035682"/>
    </source>
</evidence>
<organism evidence="3">
    <name type="scientific">Strongyloides ratti</name>
    <name type="common">Parasitic roundworm</name>
    <dbReference type="NCBI Taxonomy" id="34506"/>
    <lineage>
        <taxon>Eukaryota</taxon>
        <taxon>Metazoa</taxon>
        <taxon>Ecdysozoa</taxon>
        <taxon>Nematoda</taxon>
        <taxon>Chromadorea</taxon>
        <taxon>Rhabditida</taxon>
        <taxon>Tylenchina</taxon>
        <taxon>Panagrolaimomorpha</taxon>
        <taxon>Strongyloidoidea</taxon>
        <taxon>Strongyloididae</taxon>
        <taxon>Strongyloides</taxon>
    </lineage>
</organism>
<dbReference type="PROSITE" id="PS50056">
    <property type="entry name" value="TYR_PHOSPHATASE_2"/>
    <property type="match status" value="1"/>
</dbReference>
<dbReference type="GeneID" id="36377775"/>
<dbReference type="PROSITE" id="PS00383">
    <property type="entry name" value="TYR_PHOSPHATASE_1"/>
    <property type="match status" value="1"/>
</dbReference>
<dbReference type="EMBL" id="LN609529">
    <property type="protein sequence ID" value="CEF65411.1"/>
    <property type="molecule type" value="Genomic_DNA"/>
</dbReference>
<dbReference type="CDD" id="cd00047">
    <property type="entry name" value="PTPc"/>
    <property type="match status" value="1"/>
</dbReference>
<dbReference type="OMA" id="KRAQCIQ"/>
<accession>A0A090L6I3</accession>
<reference evidence="3 4" key="1">
    <citation type="submission" date="2014-09" db="EMBL/GenBank/DDBJ databases">
        <authorList>
            <person name="Martin A.A."/>
        </authorList>
    </citation>
    <scope>NUCLEOTIDE SEQUENCE</scope>
    <source>
        <strain evidence="4">ED321</strain>
        <strain evidence="3">ED321 Heterogonic</strain>
    </source>
</reference>
<protein>
    <submittedName>
        <fullName evidence="3">Protein-tyrosine phosphatase, receptor/non-receptor type domain and Protein-tyrosine/Dual specificity phosphatase domain and Protein-tyrosine phosphatase, catalytic domain-containing protein</fullName>
    </submittedName>
</protein>
<dbReference type="InterPro" id="IPR029021">
    <property type="entry name" value="Prot-tyrosine_phosphatase-like"/>
</dbReference>
<dbReference type="Proteomes" id="UP000035682">
    <property type="component" value="Unplaced"/>
</dbReference>
<keyword evidence="4" id="KW-1185">Reference proteome</keyword>
<evidence type="ECO:0000259" key="2">
    <source>
        <dbReference type="PROSITE" id="PS50056"/>
    </source>
</evidence>
<dbReference type="WormBase" id="SRAE_2000009100">
    <property type="protein sequence ID" value="SRP10459"/>
    <property type="gene ID" value="WBGene00260281"/>
</dbReference>
<dbReference type="PROSITE" id="PS50055">
    <property type="entry name" value="TYR_PHOSPHATASE_PTP"/>
    <property type="match status" value="1"/>
</dbReference>
<dbReference type="STRING" id="34506.A0A090L6I3"/>
<keyword evidence="3" id="KW-0675">Receptor</keyword>
<evidence type="ECO:0000259" key="1">
    <source>
        <dbReference type="PROSITE" id="PS50055"/>
    </source>
</evidence>
<dbReference type="Pfam" id="PF00102">
    <property type="entry name" value="Y_phosphatase"/>
    <property type="match status" value="1"/>
</dbReference>
<dbReference type="SUPFAM" id="SSF52799">
    <property type="entry name" value="(Phosphotyrosine protein) phosphatases II"/>
    <property type="match status" value="1"/>
</dbReference>
<evidence type="ECO:0000313" key="3">
    <source>
        <dbReference type="EMBL" id="CEF65411.1"/>
    </source>
</evidence>
<reference evidence="5" key="2">
    <citation type="submission" date="2020-12" db="UniProtKB">
        <authorList>
            <consortium name="WormBaseParasite"/>
        </authorList>
    </citation>
    <scope>IDENTIFICATION</scope>
</reference>
<dbReference type="PRINTS" id="PR00700">
    <property type="entry name" value="PRTYPHPHTASE"/>
</dbReference>
<dbReference type="GO" id="GO:0004725">
    <property type="term" value="F:protein tyrosine phosphatase activity"/>
    <property type="evidence" value="ECO:0007669"/>
    <property type="project" value="InterPro"/>
</dbReference>
<dbReference type="CTD" id="36377775"/>
<dbReference type="Gene3D" id="3.90.190.10">
    <property type="entry name" value="Protein tyrosine phosphatase superfamily"/>
    <property type="match status" value="1"/>
</dbReference>
<dbReference type="AlphaFoldDB" id="A0A090L6I3"/>
<dbReference type="InterPro" id="IPR000387">
    <property type="entry name" value="Tyr_Pase_dom"/>
</dbReference>
<dbReference type="WBParaSite" id="SRAE_2000009100.1">
    <property type="protein sequence ID" value="SRAE_2000009100.1"/>
    <property type="gene ID" value="WBGene00260281"/>
</dbReference>
<dbReference type="OrthoDB" id="8815311at2759"/>
<dbReference type="SMART" id="SM00404">
    <property type="entry name" value="PTPc_motif"/>
    <property type="match status" value="1"/>
</dbReference>
<dbReference type="PANTHER" id="PTHR46163:SF5">
    <property type="entry name" value="TYROSINE-PROTEIN PHOSPHATASE"/>
    <property type="match status" value="1"/>
</dbReference>
<evidence type="ECO:0000313" key="5">
    <source>
        <dbReference type="WBParaSite" id="SRAE_2000009100.1"/>
    </source>
</evidence>
<proteinExistence type="predicted"/>
<dbReference type="PANTHER" id="PTHR46163">
    <property type="entry name" value="TYROSINE-PROTEIN PHOSPHATASE-RELATED"/>
    <property type="match status" value="1"/>
</dbReference>
<dbReference type="InterPro" id="IPR003595">
    <property type="entry name" value="Tyr_Pase_cat"/>
</dbReference>
<dbReference type="InterPro" id="IPR000242">
    <property type="entry name" value="PTP_cat"/>
</dbReference>
<name>A0A090L6I3_STRRB</name>
<evidence type="ECO:0000313" key="6">
    <source>
        <dbReference type="WormBase" id="SRAE_2000009100"/>
    </source>
</evidence>